<dbReference type="InterPro" id="IPR025287">
    <property type="entry name" value="WAK_GUB"/>
</dbReference>
<reference evidence="5 6" key="1">
    <citation type="submission" date="2024-11" db="EMBL/GenBank/DDBJ databases">
        <title>A near-complete genome assembly of Cinchona calisaya.</title>
        <authorList>
            <person name="Lian D.C."/>
            <person name="Zhao X.W."/>
            <person name="Wei L."/>
        </authorList>
    </citation>
    <scope>NUCLEOTIDE SEQUENCE [LARGE SCALE GENOMIC DNA]</scope>
    <source>
        <tissue evidence="5">Nenye</tissue>
    </source>
</reference>
<evidence type="ECO:0000256" key="3">
    <source>
        <dbReference type="SAM" id="SignalP"/>
    </source>
</evidence>
<evidence type="ECO:0000256" key="2">
    <source>
        <dbReference type="ARBA" id="ARBA00022729"/>
    </source>
</evidence>
<protein>
    <recommendedName>
        <fullName evidence="4">Wall-associated receptor kinase galacturonan-binding domain-containing protein</fullName>
    </recommendedName>
</protein>
<feature type="domain" description="Wall-associated receptor kinase galacturonan-binding" evidence="4">
    <location>
        <begin position="23"/>
        <end position="77"/>
    </location>
</feature>
<dbReference type="GO" id="GO:0016020">
    <property type="term" value="C:membrane"/>
    <property type="evidence" value="ECO:0007669"/>
    <property type="project" value="UniProtKB-SubCell"/>
</dbReference>
<dbReference type="AlphaFoldDB" id="A0ABD2ZA82"/>
<evidence type="ECO:0000259" key="4">
    <source>
        <dbReference type="Pfam" id="PF13947"/>
    </source>
</evidence>
<dbReference type="Pfam" id="PF13947">
    <property type="entry name" value="GUB_WAK_bind"/>
    <property type="match status" value="1"/>
</dbReference>
<accession>A0ABD2ZA82</accession>
<feature type="signal peptide" evidence="3">
    <location>
        <begin position="1"/>
        <end position="17"/>
    </location>
</feature>
<comment type="caution">
    <text evidence="5">The sequence shown here is derived from an EMBL/GenBank/DDBJ whole genome shotgun (WGS) entry which is preliminary data.</text>
</comment>
<organism evidence="5 6">
    <name type="scientific">Cinchona calisaya</name>
    <dbReference type="NCBI Taxonomy" id="153742"/>
    <lineage>
        <taxon>Eukaryota</taxon>
        <taxon>Viridiplantae</taxon>
        <taxon>Streptophyta</taxon>
        <taxon>Embryophyta</taxon>
        <taxon>Tracheophyta</taxon>
        <taxon>Spermatophyta</taxon>
        <taxon>Magnoliopsida</taxon>
        <taxon>eudicotyledons</taxon>
        <taxon>Gunneridae</taxon>
        <taxon>Pentapetalae</taxon>
        <taxon>asterids</taxon>
        <taxon>lamiids</taxon>
        <taxon>Gentianales</taxon>
        <taxon>Rubiaceae</taxon>
        <taxon>Cinchonoideae</taxon>
        <taxon>Cinchoneae</taxon>
        <taxon>Cinchona</taxon>
    </lineage>
</organism>
<evidence type="ECO:0000313" key="5">
    <source>
        <dbReference type="EMBL" id="KAL3516004.1"/>
    </source>
</evidence>
<dbReference type="Proteomes" id="UP001630127">
    <property type="component" value="Unassembled WGS sequence"/>
</dbReference>
<feature type="chain" id="PRO_5044820317" description="Wall-associated receptor kinase galacturonan-binding domain-containing protein" evidence="3">
    <location>
        <begin position="18"/>
        <end position="224"/>
    </location>
</feature>
<dbReference type="PANTHER" id="PTHR33355">
    <property type="entry name" value="WALL-ASSOCIATED RECEPTOR KINASE CARBOXY-TERMINAL PROTEIN-RELATED"/>
    <property type="match status" value="1"/>
</dbReference>
<evidence type="ECO:0000256" key="1">
    <source>
        <dbReference type="ARBA" id="ARBA00004167"/>
    </source>
</evidence>
<gene>
    <name evidence="5" type="ORF">ACH5RR_022906</name>
</gene>
<comment type="subcellular location">
    <subcellularLocation>
        <location evidence="1">Membrane</location>
        <topology evidence="1">Single-pass membrane protein</topology>
    </subcellularLocation>
</comment>
<name>A0ABD2ZA82_9GENT</name>
<dbReference type="EMBL" id="JBJUIK010000010">
    <property type="protein sequence ID" value="KAL3516004.1"/>
    <property type="molecule type" value="Genomic_DNA"/>
</dbReference>
<evidence type="ECO:0000313" key="6">
    <source>
        <dbReference type="Proteomes" id="UP001630127"/>
    </source>
</evidence>
<sequence>MLVEILTLLSLVSSTHASTFPECPKCGNMDVPYPLSTNANCGDSKYMVFCNNGNLEFSSDQGFYYQILSIDQNASRLILRPPLIKKNTCQSSDLSLGGLRINESSPFNISSRNTVMLFNCSDTILLSPLNCSSTSPCRLFEDKVKEGKGCRNTLCCSYLKDSSMTSRRIRVRIGGCSAYTSVVDLKSGDSVDAWHFGIELQWLLPTETQNISWRGKHLFQKNKN</sequence>
<keyword evidence="2 3" id="KW-0732">Signal</keyword>
<keyword evidence="6" id="KW-1185">Reference proteome</keyword>
<proteinExistence type="predicted"/>
<dbReference type="PANTHER" id="PTHR33355:SF14">
    <property type="entry name" value="WALL-ASSOCIATED RECEPTOR KINASE GALACTURONAN-BINDING DOMAIN-CONTAINING PROTEIN"/>
    <property type="match status" value="1"/>
</dbReference>